<keyword evidence="3" id="KW-1185">Reference proteome</keyword>
<reference evidence="2" key="1">
    <citation type="journal article" date="2023" name="Nat. Commun.">
        <title>Diploid and tetraploid genomes of Acorus and the evolution of monocots.</title>
        <authorList>
            <person name="Ma L."/>
            <person name="Liu K.W."/>
            <person name="Li Z."/>
            <person name="Hsiao Y.Y."/>
            <person name="Qi Y."/>
            <person name="Fu T."/>
            <person name="Tang G.D."/>
            <person name="Zhang D."/>
            <person name="Sun W.H."/>
            <person name="Liu D.K."/>
            <person name="Li Y."/>
            <person name="Chen G.Z."/>
            <person name="Liu X.D."/>
            <person name="Liao X.Y."/>
            <person name="Jiang Y.T."/>
            <person name="Yu X."/>
            <person name="Hao Y."/>
            <person name="Huang J."/>
            <person name="Zhao X.W."/>
            <person name="Ke S."/>
            <person name="Chen Y.Y."/>
            <person name="Wu W.L."/>
            <person name="Hsu J.L."/>
            <person name="Lin Y.F."/>
            <person name="Huang M.D."/>
            <person name="Li C.Y."/>
            <person name="Huang L."/>
            <person name="Wang Z.W."/>
            <person name="Zhao X."/>
            <person name="Zhong W.Y."/>
            <person name="Peng D.H."/>
            <person name="Ahmad S."/>
            <person name="Lan S."/>
            <person name="Zhang J.S."/>
            <person name="Tsai W.C."/>
            <person name="Van de Peer Y."/>
            <person name="Liu Z.J."/>
        </authorList>
    </citation>
    <scope>NUCLEOTIDE SEQUENCE</scope>
    <source>
        <strain evidence="2">CP</strain>
    </source>
</reference>
<reference evidence="2" key="2">
    <citation type="submission" date="2023-06" db="EMBL/GenBank/DDBJ databases">
        <authorList>
            <person name="Ma L."/>
            <person name="Liu K.-W."/>
            <person name="Li Z."/>
            <person name="Hsiao Y.-Y."/>
            <person name="Qi Y."/>
            <person name="Fu T."/>
            <person name="Tang G."/>
            <person name="Zhang D."/>
            <person name="Sun W.-H."/>
            <person name="Liu D.-K."/>
            <person name="Li Y."/>
            <person name="Chen G.-Z."/>
            <person name="Liu X.-D."/>
            <person name="Liao X.-Y."/>
            <person name="Jiang Y.-T."/>
            <person name="Yu X."/>
            <person name="Hao Y."/>
            <person name="Huang J."/>
            <person name="Zhao X.-W."/>
            <person name="Ke S."/>
            <person name="Chen Y.-Y."/>
            <person name="Wu W.-L."/>
            <person name="Hsu J.-L."/>
            <person name="Lin Y.-F."/>
            <person name="Huang M.-D."/>
            <person name="Li C.-Y."/>
            <person name="Huang L."/>
            <person name="Wang Z.-W."/>
            <person name="Zhao X."/>
            <person name="Zhong W.-Y."/>
            <person name="Peng D.-H."/>
            <person name="Ahmad S."/>
            <person name="Lan S."/>
            <person name="Zhang J.-S."/>
            <person name="Tsai W.-C."/>
            <person name="Van De Peer Y."/>
            <person name="Liu Z.-J."/>
        </authorList>
    </citation>
    <scope>NUCLEOTIDE SEQUENCE</scope>
    <source>
        <strain evidence="2">CP</strain>
        <tissue evidence="2">Leaves</tissue>
    </source>
</reference>
<dbReference type="InterPro" id="IPR012340">
    <property type="entry name" value="NA-bd_OB-fold"/>
</dbReference>
<dbReference type="Proteomes" id="UP001180020">
    <property type="component" value="Unassembled WGS sequence"/>
</dbReference>
<dbReference type="EMBL" id="JAUJYO010000010">
    <property type="protein sequence ID" value="KAK1306499.1"/>
    <property type="molecule type" value="Genomic_DNA"/>
</dbReference>
<accession>A0AAV9DZG1</accession>
<feature type="region of interest" description="Disordered" evidence="1">
    <location>
        <begin position="116"/>
        <end position="142"/>
    </location>
</feature>
<evidence type="ECO:0000256" key="1">
    <source>
        <dbReference type="SAM" id="MobiDB-lite"/>
    </source>
</evidence>
<organism evidence="2 3">
    <name type="scientific">Acorus calamus</name>
    <name type="common">Sweet flag</name>
    <dbReference type="NCBI Taxonomy" id="4465"/>
    <lineage>
        <taxon>Eukaryota</taxon>
        <taxon>Viridiplantae</taxon>
        <taxon>Streptophyta</taxon>
        <taxon>Embryophyta</taxon>
        <taxon>Tracheophyta</taxon>
        <taxon>Spermatophyta</taxon>
        <taxon>Magnoliopsida</taxon>
        <taxon>Liliopsida</taxon>
        <taxon>Acoraceae</taxon>
        <taxon>Acorus</taxon>
    </lineage>
</organism>
<evidence type="ECO:0000313" key="3">
    <source>
        <dbReference type="Proteomes" id="UP001180020"/>
    </source>
</evidence>
<sequence length="246" mass="27294">MKANKDMTFNLTKGAVGYFEFQAKLDQNPIVQIYDLKAIKYDDIDETIWKADLSDGLYVTEVELGDGPYYYFVTNQLKKGTILRVLDYTVVSASTNPKIILTDVELLATDHEIIGNPVSLDETTPPPSPNSQESRATDAADATPPMAIPIPQWIPGAASQSEVDFLRADVERLQHAFAGLHVFMDRHVDAQAVLIEEMENLLDMAETLVVEKELRVTRSLLELPVWGALRDLVADLANGGEEDDSN</sequence>
<comment type="caution">
    <text evidence="2">The sequence shown here is derived from an EMBL/GenBank/DDBJ whole genome shotgun (WGS) entry which is preliminary data.</text>
</comment>
<name>A0AAV9DZG1_ACOCL</name>
<proteinExistence type="predicted"/>
<dbReference type="SUPFAM" id="SSF50249">
    <property type="entry name" value="Nucleic acid-binding proteins"/>
    <property type="match status" value="1"/>
</dbReference>
<gene>
    <name evidence="2" type="ORF">QJS10_CPA10g01329</name>
</gene>
<dbReference type="Gene3D" id="2.40.50.140">
    <property type="entry name" value="Nucleic acid-binding proteins"/>
    <property type="match status" value="1"/>
</dbReference>
<evidence type="ECO:0000313" key="2">
    <source>
        <dbReference type="EMBL" id="KAK1306499.1"/>
    </source>
</evidence>
<dbReference type="AlphaFoldDB" id="A0AAV9DZG1"/>
<protein>
    <submittedName>
        <fullName evidence="2">Uncharacterized protein</fullName>
    </submittedName>
</protein>